<feature type="region of interest" description="Disordered" evidence="11">
    <location>
        <begin position="107"/>
        <end position="151"/>
    </location>
</feature>
<dbReference type="PANTHER" id="PTHR13501:SF8">
    <property type="entry name" value="LARGE RIBOSOMAL SUBUNIT PROTEIN UL22M"/>
    <property type="match status" value="1"/>
</dbReference>
<comment type="function">
    <text evidence="7 10">This protein binds specifically to 23S rRNA; its binding is stimulated by other ribosomal proteins, e.g., L4, L17, and L20. It is important during the early stages of 50S assembly. It makes multiple contacts with different domains of the 23S rRNA in the assembled 50S subunit and ribosome.</text>
</comment>
<dbReference type="GO" id="GO:0022625">
    <property type="term" value="C:cytosolic large ribosomal subunit"/>
    <property type="evidence" value="ECO:0007669"/>
    <property type="project" value="TreeGrafter"/>
</dbReference>
<gene>
    <name evidence="7" type="primary">rplV</name>
    <name evidence="12" type="ORF">UU65_C0004G0053</name>
</gene>
<dbReference type="GO" id="GO:0019843">
    <property type="term" value="F:rRNA binding"/>
    <property type="evidence" value="ECO:0007669"/>
    <property type="project" value="UniProtKB-UniRule"/>
</dbReference>
<dbReference type="InterPro" id="IPR047867">
    <property type="entry name" value="Ribosomal_uL22_bac/org-type"/>
</dbReference>
<dbReference type="Pfam" id="PF00237">
    <property type="entry name" value="Ribosomal_L22"/>
    <property type="match status" value="1"/>
</dbReference>
<comment type="function">
    <text evidence="7">The globular domain of the protein is located near the polypeptide exit tunnel on the outside of the subunit, while an extended beta-hairpin is found that lines the wall of the exit tunnel in the center of the 70S ribosome.</text>
</comment>
<dbReference type="GO" id="GO:0003735">
    <property type="term" value="F:structural constituent of ribosome"/>
    <property type="evidence" value="ECO:0007669"/>
    <property type="project" value="InterPro"/>
</dbReference>
<organism evidence="12 13">
    <name type="scientific">candidate division CPR2 bacterium GW2011_GWC1_41_48</name>
    <dbReference type="NCBI Taxonomy" id="1618344"/>
    <lineage>
        <taxon>Bacteria</taxon>
        <taxon>Bacteria division CPR2</taxon>
    </lineage>
</organism>
<evidence type="ECO:0000256" key="8">
    <source>
        <dbReference type="RuleBase" id="RU004005"/>
    </source>
</evidence>
<dbReference type="InterPro" id="IPR001063">
    <property type="entry name" value="Ribosomal_uL22"/>
</dbReference>
<feature type="compositionally biased region" description="Low complexity" evidence="11">
    <location>
        <begin position="129"/>
        <end position="138"/>
    </location>
</feature>
<keyword evidence="3 7" id="KW-0694">RNA-binding</keyword>
<keyword evidence="4 7" id="KW-0689">Ribosomal protein</keyword>
<reference evidence="12 13" key="1">
    <citation type="journal article" date="2015" name="Nature">
        <title>rRNA introns, odd ribosomes, and small enigmatic genomes across a large radiation of phyla.</title>
        <authorList>
            <person name="Brown C.T."/>
            <person name="Hug L.A."/>
            <person name="Thomas B.C."/>
            <person name="Sharon I."/>
            <person name="Castelle C.J."/>
            <person name="Singh A."/>
            <person name="Wilkins M.J."/>
            <person name="Williams K.H."/>
            <person name="Banfield J.F."/>
        </authorList>
    </citation>
    <scope>NUCLEOTIDE SEQUENCE [LARGE SCALE GENOMIC DNA]</scope>
</reference>
<keyword evidence="5 7" id="KW-0687">Ribonucleoprotein</keyword>
<evidence type="ECO:0000256" key="4">
    <source>
        <dbReference type="ARBA" id="ARBA00022980"/>
    </source>
</evidence>
<dbReference type="InterPro" id="IPR036394">
    <property type="entry name" value="Ribosomal_uL22_sf"/>
</dbReference>
<evidence type="ECO:0000256" key="11">
    <source>
        <dbReference type="SAM" id="MobiDB-lite"/>
    </source>
</evidence>
<sequence length="151" mass="16515">MKVVATAKYIRISPRKMRLVVDLVRGKKAEDALAILKFTSKGAAKPIAKAIKSAVANAEHNFNLRKKDLVISEIRADEGPTLKRFQPRARGMAYEIKKRTSHITVALESEKPKSEGNLAKAKIARANPSTSLASSSDLSEAEEKEKNGTES</sequence>
<dbReference type="PATRIC" id="fig|1618344.3.peg.980"/>
<evidence type="ECO:0000313" key="12">
    <source>
        <dbReference type="EMBL" id="KKS08842.1"/>
    </source>
</evidence>
<dbReference type="AlphaFoldDB" id="A0A0G0W9W4"/>
<evidence type="ECO:0000256" key="3">
    <source>
        <dbReference type="ARBA" id="ARBA00022884"/>
    </source>
</evidence>
<evidence type="ECO:0000256" key="9">
    <source>
        <dbReference type="RuleBase" id="RU004006"/>
    </source>
</evidence>
<comment type="similarity">
    <text evidence="1 7 8">Belongs to the universal ribosomal protein uL22 family.</text>
</comment>
<evidence type="ECO:0000256" key="6">
    <source>
        <dbReference type="ARBA" id="ARBA00035207"/>
    </source>
</evidence>
<dbReference type="EMBL" id="LCBL01000004">
    <property type="protein sequence ID" value="KKS08842.1"/>
    <property type="molecule type" value="Genomic_DNA"/>
</dbReference>
<comment type="caution">
    <text evidence="12">The sequence shown here is derived from an EMBL/GenBank/DDBJ whole genome shotgun (WGS) entry which is preliminary data.</text>
</comment>
<dbReference type="Gene3D" id="3.90.470.10">
    <property type="entry name" value="Ribosomal protein L22/L17"/>
    <property type="match status" value="1"/>
</dbReference>
<evidence type="ECO:0000256" key="1">
    <source>
        <dbReference type="ARBA" id="ARBA00009451"/>
    </source>
</evidence>
<evidence type="ECO:0000256" key="7">
    <source>
        <dbReference type="HAMAP-Rule" id="MF_01331"/>
    </source>
</evidence>
<dbReference type="SUPFAM" id="SSF54843">
    <property type="entry name" value="Ribosomal protein L22"/>
    <property type="match status" value="1"/>
</dbReference>
<name>A0A0G0W9W4_UNCC2</name>
<proteinExistence type="inferred from homology"/>
<dbReference type="PANTHER" id="PTHR13501">
    <property type="entry name" value="CHLOROPLAST 50S RIBOSOMAL PROTEIN L22-RELATED"/>
    <property type="match status" value="1"/>
</dbReference>
<dbReference type="Proteomes" id="UP000033869">
    <property type="component" value="Unassembled WGS sequence"/>
</dbReference>
<dbReference type="CDD" id="cd00336">
    <property type="entry name" value="Ribosomal_L22"/>
    <property type="match status" value="1"/>
</dbReference>
<keyword evidence="2 7" id="KW-0699">rRNA-binding</keyword>
<evidence type="ECO:0000256" key="2">
    <source>
        <dbReference type="ARBA" id="ARBA00022730"/>
    </source>
</evidence>
<protein>
    <recommendedName>
        <fullName evidence="6 7">Large ribosomal subunit protein uL22</fullName>
    </recommendedName>
</protein>
<feature type="compositionally biased region" description="Basic and acidic residues" evidence="11">
    <location>
        <begin position="141"/>
        <end position="151"/>
    </location>
</feature>
<evidence type="ECO:0000256" key="5">
    <source>
        <dbReference type="ARBA" id="ARBA00023274"/>
    </source>
</evidence>
<dbReference type="GO" id="GO:0006412">
    <property type="term" value="P:translation"/>
    <property type="evidence" value="ECO:0007669"/>
    <property type="project" value="UniProtKB-UniRule"/>
</dbReference>
<dbReference type="InterPro" id="IPR005727">
    <property type="entry name" value="Ribosomal_uL22_bac/chlpt-type"/>
</dbReference>
<accession>A0A0G0W9W4</accession>
<comment type="subunit">
    <text evidence="7 9">Part of the 50S ribosomal subunit.</text>
</comment>
<evidence type="ECO:0000256" key="10">
    <source>
        <dbReference type="RuleBase" id="RU004008"/>
    </source>
</evidence>
<evidence type="ECO:0000313" key="13">
    <source>
        <dbReference type="Proteomes" id="UP000033869"/>
    </source>
</evidence>
<dbReference type="NCBIfam" id="TIGR01044">
    <property type="entry name" value="rplV_bact"/>
    <property type="match status" value="1"/>
</dbReference>
<dbReference type="HAMAP" id="MF_01331_B">
    <property type="entry name" value="Ribosomal_uL22_B"/>
    <property type="match status" value="1"/>
</dbReference>